<feature type="compositionally biased region" description="Basic and acidic residues" evidence="1">
    <location>
        <begin position="52"/>
        <end position="63"/>
    </location>
</feature>
<reference evidence="2 3" key="1">
    <citation type="submission" date="2021-01" db="EMBL/GenBank/DDBJ databases">
        <title>Cercospora kikuchii MAFF 305040 whole genome shotgun sequence.</title>
        <authorList>
            <person name="Kashiwa T."/>
            <person name="Suzuki T."/>
        </authorList>
    </citation>
    <scope>NUCLEOTIDE SEQUENCE [LARGE SCALE GENOMIC DNA]</scope>
    <source>
        <strain evidence="2 3">MAFF 305040</strain>
    </source>
</reference>
<dbReference type="Proteomes" id="UP000825890">
    <property type="component" value="Unassembled WGS sequence"/>
</dbReference>
<comment type="caution">
    <text evidence="2">The sequence shown here is derived from an EMBL/GenBank/DDBJ whole genome shotgun (WGS) entry which is preliminary data.</text>
</comment>
<protein>
    <submittedName>
        <fullName evidence="2">Uncharacterized protein</fullName>
    </submittedName>
</protein>
<evidence type="ECO:0000256" key="1">
    <source>
        <dbReference type="SAM" id="MobiDB-lite"/>
    </source>
</evidence>
<dbReference type="GeneID" id="68290462"/>
<feature type="compositionally biased region" description="Basic and acidic residues" evidence="1">
    <location>
        <begin position="137"/>
        <end position="152"/>
    </location>
</feature>
<feature type="region of interest" description="Disordered" evidence="1">
    <location>
        <begin position="27"/>
        <end position="201"/>
    </location>
</feature>
<dbReference type="EMBL" id="BOLY01000003">
    <property type="protein sequence ID" value="GIZ41588.1"/>
    <property type="molecule type" value="Genomic_DNA"/>
</dbReference>
<sequence length="201" mass="21852">MDPSWYGGHNPYTQARMRELKKRELELSEVPHQAERPPLRAYYSDQGPYGPREAKKTPLESRDGSSSNSNGLKDQVSAPVAGPSNSRRPGLKSFYTDQGAYGPGYGAAFGRGDDLGKAGAGSSKRRLKPVPEEDEASSSREDDRPGRSDRGKGKQTASESSTKNDGGGTSSSQHRPSIDGASSTDNDRPELQTRRSRGWFF</sequence>
<organism evidence="2 3">
    <name type="scientific">Cercospora kikuchii</name>
    <dbReference type="NCBI Taxonomy" id="84275"/>
    <lineage>
        <taxon>Eukaryota</taxon>
        <taxon>Fungi</taxon>
        <taxon>Dikarya</taxon>
        <taxon>Ascomycota</taxon>
        <taxon>Pezizomycotina</taxon>
        <taxon>Dothideomycetes</taxon>
        <taxon>Dothideomycetidae</taxon>
        <taxon>Mycosphaerellales</taxon>
        <taxon>Mycosphaerellaceae</taxon>
        <taxon>Cercospora</taxon>
    </lineage>
</organism>
<proteinExistence type="predicted"/>
<evidence type="ECO:0000313" key="2">
    <source>
        <dbReference type="EMBL" id="GIZ41588.1"/>
    </source>
</evidence>
<gene>
    <name evidence="2" type="ORF">CKM354_000488700</name>
</gene>
<evidence type="ECO:0000313" key="3">
    <source>
        <dbReference type="Proteomes" id="UP000825890"/>
    </source>
</evidence>
<feature type="compositionally biased region" description="Polar residues" evidence="1">
    <location>
        <begin position="155"/>
        <end position="184"/>
    </location>
</feature>
<dbReference type="OrthoDB" id="3649892at2759"/>
<dbReference type="AlphaFoldDB" id="A0A9P3CF11"/>
<accession>A0A9P3CF11</accession>
<keyword evidence="3" id="KW-1185">Reference proteome</keyword>
<dbReference type="RefSeq" id="XP_044656075.1">
    <property type="nucleotide sequence ID" value="XM_044800140.1"/>
</dbReference>
<name>A0A9P3CF11_9PEZI</name>